<dbReference type="AlphaFoldDB" id="A0A4Q0YLW2"/>
<protein>
    <submittedName>
        <fullName evidence="1">Uncharacterized protein</fullName>
    </submittedName>
</protein>
<dbReference type="Proteomes" id="UP000290287">
    <property type="component" value="Unassembled WGS sequence"/>
</dbReference>
<comment type="caution">
    <text evidence="1">The sequence shown here is derived from an EMBL/GenBank/DDBJ whole genome shotgun (WGS) entry which is preliminary data.</text>
</comment>
<gene>
    <name evidence="1" type="ORF">CS022_19780</name>
</gene>
<reference evidence="1 2" key="1">
    <citation type="submission" date="2017-10" db="EMBL/GenBank/DDBJ databases">
        <title>Nyctiphanis sp. nov., isolated from the stomach of the euphausiid Nyctiphanes simplex (Hansen, 1911) in the Gulf of California.</title>
        <authorList>
            <person name="Gomez-Gil B."/>
            <person name="Aguilar-Mendez M."/>
            <person name="Lopez-Cortes A."/>
            <person name="Gomez-Gutierrez J."/>
            <person name="Roque A."/>
            <person name="Lang E."/>
            <person name="Gonzalez-Castillo A."/>
        </authorList>
    </citation>
    <scope>NUCLEOTIDE SEQUENCE [LARGE SCALE GENOMIC DNA]</scope>
    <source>
        <strain evidence="1 2">CAIM 600</strain>
    </source>
</reference>
<dbReference type="RefSeq" id="WP_129123668.1">
    <property type="nucleotide sequence ID" value="NZ_PEIB01000032.1"/>
</dbReference>
<keyword evidence="2" id="KW-1185">Reference proteome</keyword>
<proteinExistence type="predicted"/>
<accession>A0A4Q0YLW2</accession>
<evidence type="ECO:0000313" key="1">
    <source>
        <dbReference type="EMBL" id="RXJ71807.1"/>
    </source>
</evidence>
<evidence type="ECO:0000313" key="2">
    <source>
        <dbReference type="Proteomes" id="UP000290287"/>
    </source>
</evidence>
<organism evidence="1 2">
    <name type="scientific">Veronia nyctiphanis</name>
    <dbReference type="NCBI Taxonomy" id="1278244"/>
    <lineage>
        <taxon>Bacteria</taxon>
        <taxon>Pseudomonadati</taxon>
        <taxon>Pseudomonadota</taxon>
        <taxon>Gammaproteobacteria</taxon>
        <taxon>Vibrionales</taxon>
        <taxon>Vibrionaceae</taxon>
        <taxon>Veronia</taxon>
    </lineage>
</organism>
<sequence length="104" mass="11821">MIAIGENRLPFFARNRTLVIDKLEVLARCEQEEDYHLRLAFEREDGTFSGSTNIHMVRDTTLNGLHRVSVVDGTGGLDFSEFDVSHLLSVQMKKSSDDDFRSLC</sequence>
<dbReference type="EMBL" id="PEIB01000032">
    <property type="protein sequence ID" value="RXJ71807.1"/>
    <property type="molecule type" value="Genomic_DNA"/>
</dbReference>
<name>A0A4Q0YLW2_9GAMM</name>